<dbReference type="AlphaFoldDB" id="A0A564UVH0"/>
<evidence type="ECO:0000256" key="2">
    <source>
        <dbReference type="SAM" id="Phobius"/>
    </source>
</evidence>
<feature type="chain" id="PRO_5022229837" description="LPXTG cell wall anchor domain-containing protein" evidence="3">
    <location>
        <begin position="25"/>
        <end position="237"/>
    </location>
</feature>
<feature type="transmembrane region" description="Helical" evidence="2">
    <location>
        <begin position="212"/>
        <end position="231"/>
    </location>
</feature>
<evidence type="ECO:0000256" key="3">
    <source>
        <dbReference type="SAM" id="SignalP"/>
    </source>
</evidence>
<keyword evidence="3" id="KW-0732">Signal</keyword>
<gene>
    <name evidence="4" type="ORF">DLSSTS7063_03241</name>
</gene>
<dbReference type="Proteomes" id="UP000398619">
    <property type="component" value="Unassembled WGS sequence"/>
</dbReference>
<evidence type="ECO:0000313" key="5">
    <source>
        <dbReference type="Proteomes" id="UP000398619"/>
    </source>
</evidence>
<evidence type="ECO:0008006" key="6">
    <source>
        <dbReference type="Google" id="ProtNLM"/>
    </source>
</evidence>
<dbReference type="RefSeq" id="WP_144101789.1">
    <property type="nucleotide sequence ID" value="NZ_CABHNM010000079.1"/>
</dbReference>
<proteinExistence type="predicted"/>
<evidence type="ECO:0000256" key="1">
    <source>
        <dbReference type="SAM" id="MobiDB-lite"/>
    </source>
</evidence>
<organism evidence="4 5">
    <name type="scientific">Dorea longicatena</name>
    <dbReference type="NCBI Taxonomy" id="88431"/>
    <lineage>
        <taxon>Bacteria</taxon>
        <taxon>Bacillati</taxon>
        <taxon>Bacillota</taxon>
        <taxon>Clostridia</taxon>
        <taxon>Lachnospirales</taxon>
        <taxon>Lachnospiraceae</taxon>
        <taxon>Dorea</taxon>
    </lineage>
</organism>
<sequence length="237" mass="24536">MRKKIFNVVMATVLTVAMGVTAFAANSPTASGVVTANTGKDANGKEIYYTVKPVKAEYASAVAEIKTVDGLKAALGSAYVDGMEVVDVRSIVLHEKEIATYAMDGGVAFPLTLTFSVPGVVKGTKVAILSYVNGIWQMLQCVAGDGTISAVFDSEAQFEAVAFVVDKNTTAGGGQTFGKNNQTASGDNGTSLTTNGTATNSKVSPKTGENTVIPVVMFAAIALLAAGTYCLRKKEAR</sequence>
<evidence type="ECO:0000313" key="4">
    <source>
        <dbReference type="EMBL" id="VUX23603.1"/>
    </source>
</evidence>
<feature type="compositionally biased region" description="Polar residues" evidence="1">
    <location>
        <begin position="177"/>
        <end position="205"/>
    </location>
</feature>
<keyword evidence="2" id="KW-0812">Transmembrane</keyword>
<feature type="region of interest" description="Disordered" evidence="1">
    <location>
        <begin position="174"/>
        <end position="205"/>
    </location>
</feature>
<protein>
    <recommendedName>
        <fullName evidence="6">LPXTG cell wall anchor domain-containing protein</fullName>
    </recommendedName>
</protein>
<keyword evidence="2" id="KW-1133">Transmembrane helix</keyword>
<dbReference type="EMBL" id="CABHNM010000079">
    <property type="protein sequence ID" value="VUX23603.1"/>
    <property type="molecule type" value="Genomic_DNA"/>
</dbReference>
<reference evidence="4 5" key="1">
    <citation type="submission" date="2019-07" db="EMBL/GenBank/DDBJ databases">
        <authorList>
            <person name="Hibberd C M."/>
            <person name="Gehrig L. J."/>
            <person name="Chang H.-W."/>
            <person name="Venkatesh S."/>
        </authorList>
    </citation>
    <scope>NUCLEOTIDE SEQUENCE [LARGE SCALE GENOMIC DNA]</scope>
    <source>
        <strain evidence="4">Dorea_longicatena_SSTS_Bg7063</strain>
    </source>
</reference>
<keyword evidence="2" id="KW-0472">Membrane</keyword>
<name>A0A564UVH0_9FIRM</name>
<accession>A0A564UVH0</accession>
<feature type="signal peptide" evidence="3">
    <location>
        <begin position="1"/>
        <end position="24"/>
    </location>
</feature>